<keyword evidence="1" id="KW-0472">Membrane</keyword>
<dbReference type="GO" id="GO:0016020">
    <property type="term" value="C:membrane"/>
    <property type="evidence" value="ECO:0007669"/>
    <property type="project" value="InterPro"/>
</dbReference>
<gene>
    <name evidence="3" type="primary">ribN_4</name>
    <name evidence="3" type="ORF">GAK30_02563</name>
</gene>
<feature type="transmembrane region" description="Helical" evidence="1">
    <location>
        <begin position="194"/>
        <end position="214"/>
    </location>
</feature>
<feature type="transmembrane region" description="Helical" evidence="1">
    <location>
        <begin position="139"/>
        <end position="156"/>
    </location>
</feature>
<feature type="domain" description="EamA" evidence="2">
    <location>
        <begin position="17"/>
        <end position="154"/>
    </location>
</feature>
<feature type="transmembrane region" description="Helical" evidence="1">
    <location>
        <begin position="86"/>
        <end position="107"/>
    </location>
</feature>
<feature type="transmembrane region" description="Helical" evidence="1">
    <location>
        <begin position="288"/>
        <end position="306"/>
    </location>
</feature>
<protein>
    <submittedName>
        <fullName evidence="3">Riboflavin transporter</fullName>
    </submittedName>
</protein>
<dbReference type="PANTHER" id="PTHR22911">
    <property type="entry name" value="ACYL-MALONYL CONDENSING ENZYME-RELATED"/>
    <property type="match status" value="1"/>
</dbReference>
<feature type="transmembrane region" description="Helical" evidence="1">
    <location>
        <begin position="162"/>
        <end position="182"/>
    </location>
</feature>
<accession>A0A7V8JPY5</accession>
<evidence type="ECO:0000313" key="3">
    <source>
        <dbReference type="EMBL" id="KAF1020316.1"/>
    </source>
</evidence>
<name>A0A7V8JPY5_9BURK</name>
<dbReference type="Pfam" id="PF00892">
    <property type="entry name" value="EamA"/>
    <property type="match status" value="2"/>
</dbReference>
<reference evidence="4" key="1">
    <citation type="journal article" date="2020" name="MBio">
        <title>Horizontal gene transfer to a defensive symbiont with a reduced genome amongst a multipartite beetle microbiome.</title>
        <authorList>
            <person name="Waterworth S.C."/>
            <person name="Florez L.V."/>
            <person name="Rees E.R."/>
            <person name="Hertweck C."/>
            <person name="Kaltenpoth M."/>
            <person name="Kwan J.C."/>
        </authorList>
    </citation>
    <scope>NUCLEOTIDE SEQUENCE [LARGE SCALE GENOMIC DNA]</scope>
</reference>
<comment type="caution">
    <text evidence="3">The sequence shown here is derived from an EMBL/GenBank/DDBJ whole genome shotgun (WGS) entry which is preliminary data.</text>
</comment>
<evidence type="ECO:0000259" key="2">
    <source>
        <dbReference type="Pfam" id="PF00892"/>
    </source>
</evidence>
<dbReference type="Gene3D" id="1.10.3730.20">
    <property type="match status" value="1"/>
</dbReference>
<feature type="transmembrane region" description="Helical" evidence="1">
    <location>
        <begin position="234"/>
        <end position="255"/>
    </location>
</feature>
<dbReference type="InterPro" id="IPR000620">
    <property type="entry name" value="EamA_dom"/>
</dbReference>
<feature type="transmembrane region" description="Helical" evidence="1">
    <location>
        <begin position="46"/>
        <end position="65"/>
    </location>
</feature>
<feature type="transmembrane region" description="Helical" evidence="1">
    <location>
        <begin position="262"/>
        <end position="282"/>
    </location>
</feature>
<keyword evidence="1" id="KW-1133">Transmembrane helix</keyword>
<sequence>MPLPQTQTPLNPALQRRGVLLFLCALVAFASYDAFAKHMLERHSPAVMNLTRYAAVTTMALVLLWRERAAWHSAWRFWQQPHLGLLVTRSLMLAVVATSFMTALVTMPLAEATAIYFTAPLIMVALSPLLLGESVGRRQWLAVGGGFVGMLLIVRPGASLPLVGTLLMALSAVCYALFQMLTRKLSGRVAPQTQYAYMAVICLLVTSLPGLLLPGLQPDAAAGAASVLGDWPELALLLAGGVCSGLAQLLLLAAFQRAPASVLGPLNYVQLVLAVLLSTFWFGRAPDGPALAGMACIAAAGVYLAWPRGVRWTAATPPRTRSQTPGTR</sequence>
<dbReference type="SUPFAM" id="SSF103481">
    <property type="entry name" value="Multidrug resistance efflux transporter EmrE"/>
    <property type="match status" value="2"/>
</dbReference>
<feature type="transmembrane region" description="Helical" evidence="1">
    <location>
        <begin position="113"/>
        <end position="132"/>
    </location>
</feature>
<keyword evidence="1" id="KW-0812">Transmembrane</keyword>
<dbReference type="Proteomes" id="UP000461670">
    <property type="component" value="Unassembled WGS sequence"/>
</dbReference>
<proteinExistence type="predicted"/>
<evidence type="ECO:0000256" key="1">
    <source>
        <dbReference type="SAM" id="Phobius"/>
    </source>
</evidence>
<dbReference type="PANTHER" id="PTHR22911:SF103">
    <property type="entry name" value="BLR2811 PROTEIN"/>
    <property type="match status" value="1"/>
</dbReference>
<dbReference type="EMBL" id="WNDQ01000037">
    <property type="protein sequence ID" value="KAF1020316.1"/>
    <property type="molecule type" value="Genomic_DNA"/>
</dbReference>
<evidence type="ECO:0000313" key="4">
    <source>
        <dbReference type="Proteomes" id="UP000461670"/>
    </source>
</evidence>
<dbReference type="InterPro" id="IPR037185">
    <property type="entry name" value="EmrE-like"/>
</dbReference>
<organism evidence="3 4">
    <name type="scientific">Paracidovorax wautersii</name>
    <dbReference type="NCBI Taxonomy" id="1177982"/>
    <lineage>
        <taxon>Bacteria</taxon>
        <taxon>Pseudomonadati</taxon>
        <taxon>Pseudomonadota</taxon>
        <taxon>Betaproteobacteria</taxon>
        <taxon>Burkholderiales</taxon>
        <taxon>Comamonadaceae</taxon>
        <taxon>Paracidovorax</taxon>
    </lineage>
</organism>
<dbReference type="AlphaFoldDB" id="A0A7V8JPY5"/>
<feature type="domain" description="EamA" evidence="2">
    <location>
        <begin position="164"/>
        <end position="303"/>
    </location>
</feature>